<dbReference type="Proteomes" id="UP000230214">
    <property type="component" value="Unassembled WGS sequence"/>
</dbReference>
<name>A0A2H0RBQ4_UNCKA</name>
<evidence type="ECO:0000313" key="1">
    <source>
        <dbReference type="EMBL" id="PIR43245.1"/>
    </source>
</evidence>
<protein>
    <submittedName>
        <fullName evidence="1">Uncharacterized protein</fullName>
    </submittedName>
</protein>
<accession>A0A2H0RBQ4</accession>
<evidence type="ECO:0000313" key="2">
    <source>
        <dbReference type="Proteomes" id="UP000230214"/>
    </source>
</evidence>
<dbReference type="EMBL" id="PCXU01000031">
    <property type="protein sequence ID" value="PIR43245.1"/>
    <property type="molecule type" value="Genomic_DNA"/>
</dbReference>
<organism evidence="1 2">
    <name type="scientific">candidate division WWE3 bacterium CG10_big_fil_rev_8_21_14_0_10_32_10</name>
    <dbReference type="NCBI Taxonomy" id="1975090"/>
    <lineage>
        <taxon>Bacteria</taxon>
        <taxon>Katanobacteria</taxon>
    </lineage>
</organism>
<dbReference type="AlphaFoldDB" id="A0A2H0RBQ4"/>
<gene>
    <name evidence="1" type="ORF">COV24_03795</name>
</gene>
<proteinExistence type="predicted"/>
<sequence length="204" mass="23250">MENLEKNFTKDLQESKNIAIIADSTKRLDSLCASIGLSELIKTFLGKKSSYVVSVYFLGALPLGFDVIKKQVKVFNKIGEKTLYIRFPADNVEKVQYDFDEIKKEFNLGLVGYTYSDKCNVTFDEIFEKFDMAVGVGFKDNKDFVNKVPYIKKIPQFIFNKNNLDGSSLVEGVIDLFFKENVKPSKKASLSFFTFLSRSEKKST</sequence>
<reference evidence="1 2" key="1">
    <citation type="submission" date="2017-09" db="EMBL/GenBank/DDBJ databases">
        <title>Depth-based differentiation of microbial function through sediment-hosted aquifers and enrichment of novel symbionts in the deep terrestrial subsurface.</title>
        <authorList>
            <person name="Probst A.J."/>
            <person name="Ladd B."/>
            <person name="Jarett J.K."/>
            <person name="Geller-Mcgrath D.E."/>
            <person name="Sieber C.M."/>
            <person name="Emerson J.B."/>
            <person name="Anantharaman K."/>
            <person name="Thomas B.C."/>
            <person name="Malmstrom R."/>
            <person name="Stieglmeier M."/>
            <person name="Klingl A."/>
            <person name="Woyke T."/>
            <person name="Ryan C.M."/>
            <person name="Banfield J.F."/>
        </authorList>
    </citation>
    <scope>NUCLEOTIDE SEQUENCE [LARGE SCALE GENOMIC DNA]</scope>
    <source>
        <strain evidence="1">CG10_big_fil_rev_8_21_14_0_10_32_10</strain>
    </source>
</reference>
<comment type="caution">
    <text evidence="1">The sequence shown here is derived from an EMBL/GenBank/DDBJ whole genome shotgun (WGS) entry which is preliminary data.</text>
</comment>